<reference evidence="2 3" key="1">
    <citation type="journal article" date="2014" name="PLoS ONE">
        <title>Global Analysis of Gene Expression Profiles in Physic Nut (Jatropha curcas L.) Seedlings Exposed to Salt Stress.</title>
        <authorList>
            <person name="Zhang L."/>
            <person name="Zhang C."/>
            <person name="Wu P."/>
            <person name="Chen Y."/>
            <person name="Li M."/>
            <person name="Jiang H."/>
            <person name="Wu G."/>
        </authorList>
    </citation>
    <scope>NUCLEOTIDE SEQUENCE [LARGE SCALE GENOMIC DNA]</scope>
    <source>
        <strain evidence="3">cv. GZQX0401</strain>
        <tissue evidence="2">Young leaves</tissue>
    </source>
</reference>
<dbReference type="AlphaFoldDB" id="A0A067JNF7"/>
<keyword evidence="3" id="KW-1185">Reference proteome</keyword>
<sequence length="158" mass="18075">MENFWSFYTKKMDSKKCNLSSCFLIEASGDSEVDFDPNNKPSKDIASVDDDDDDDDDDAESCSCDVSYYCCYYSCVGDFNGCEVKEEPPLHSNVNNNKNNIKEEQEQEKEEIKVDGCQKWSDGLSVNQKSRVSVDESDNEQMNEKEKNKLFWETCLAS</sequence>
<feature type="compositionally biased region" description="Acidic residues" evidence="1">
    <location>
        <begin position="47"/>
        <end position="60"/>
    </location>
</feature>
<accession>A0A067JNF7</accession>
<feature type="compositionally biased region" description="Basic and acidic residues" evidence="1">
    <location>
        <begin position="100"/>
        <end position="114"/>
    </location>
</feature>
<dbReference type="EMBL" id="KK915662">
    <property type="protein sequence ID" value="KDP21545.1"/>
    <property type="molecule type" value="Genomic_DNA"/>
</dbReference>
<feature type="region of interest" description="Disordered" evidence="1">
    <location>
        <begin position="88"/>
        <end position="114"/>
    </location>
</feature>
<gene>
    <name evidence="2" type="ORF">JCGZ_22016</name>
</gene>
<dbReference type="Proteomes" id="UP000027138">
    <property type="component" value="Unassembled WGS sequence"/>
</dbReference>
<evidence type="ECO:0000256" key="1">
    <source>
        <dbReference type="SAM" id="MobiDB-lite"/>
    </source>
</evidence>
<protein>
    <submittedName>
        <fullName evidence="2">Uncharacterized protein</fullName>
    </submittedName>
</protein>
<organism evidence="2 3">
    <name type="scientific">Jatropha curcas</name>
    <name type="common">Barbados nut</name>
    <dbReference type="NCBI Taxonomy" id="180498"/>
    <lineage>
        <taxon>Eukaryota</taxon>
        <taxon>Viridiplantae</taxon>
        <taxon>Streptophyta</taxon>
        <taxon>Embryophyta</taxon>
        <taxon>Tracheophyta</taxon>
        <taxon>Spermatophyta</taxon>
        <taxon>Magnoliopsida</taxon>
        <taxon>eudicotyledons</taxon>
        <taxon>Gunneridae</taxon>
        <taxon>Pentapetalae</taxon>
        <taxon>rosids</taxon>
        <taxon>fabids</taxon>
        <taxon>Malpighiales</taxon>
        <taxon>Euphorbiaceae</taxon>
        <taxon>Crotonoideae</taxon>
        <taxon>Jatropheae</taxon>
        <taxon>Jatropha</taxon>
    </lineage>
</organism>
<dbReference type="PANTHER" id="PTHR35726">
    <property type="entry name" value="GLUTAMIC ACID-RICH PROTEIN-LIKE"/>
    <property type="match status" value="1"/>
</dbReference>
<evidence type="ECO:0000313" key="2">
    <source>
        <dbReference type="EMBL" id="KDP21545.1"/>
    </source>
</evidence>
<feature type="region of interest" description="Disordered" evidence="1">
    <location>
        <begin position="30"/>
        <end position="60"/>
    </location>
</feature>
<proteinExistence type="predicted"/>
<name>A0A067JNF7_JATCU</name>
<dbReference type="PANTHER" id="PTHR35726:SF4">
    <property type="entry name" value="GLUTAMIC ACID-RICH PROTEIN-LIKE"/>
    <property type="match status" value="1"/>
</dbReference>
<evidence type="ECO:0000313" key="3">
    <source>
        <dbReference type="Proteomes" id="UP000027138"/>
    </source>
</evidence>
<dbReference type="OrthoDB" id="1077311at2759"/>